<proteinExistence type="predicted"/>
<sequence>MNLPTILVLIVLAVVVGFSIKKLRKSGGCSGCSKSGCGSCSSGKGNH</sequence>
<evidence type="ECO:0000313" key="2">
    <source>
        <dbReference type="EMBL" id="MST62420.1"/>
    </source>
</evidence>
<feature type="compositionally biased region" description="Low complexity" evidence="1">
    <location>
        <begin position="31"/>
        <end position="47"/>
    </location>
</feature>
<dbReference type="AlphaFoldDB" id="A0A6N7X0C2"/>
<evidence type="ECO:0000256" key="1">
    <source>
        <dbReference type="SAM" id="MobiDB-lite"/>
    </source>
</evidence>
<feature type="region of interest" description="Disordered" evidence="1">
    <location>
        <begin position="24"/>
        <end position="47"/>
    </location>
</feature>
<comment type="caution">
    <text evidence="2">The sequence shown here is derived from an EMBL/GenBank/DDBJ whole genome shotgun (WGS) entry which is preliminary data.</text>
</comment>
<dbReference type="RefSeq" id="WP_154537806.1">
    <property type="nucleotide sequence ID" value="NZ_JAQYHJ010000046.1"/>
</dbReference>
<name>A0A6N7X0C2_9FIRM</name>
<evidence type="ECO:0000313" key="3">
    <source>
        <dbReference type="Proteomes" id="UP000440713"/>
    </source>
</evidence>
<protein>
    <submittedName>
        <fullName evidence="2">FeoB-associated Cys-rich membrane protein</fullName>
    </submittedName>
</protein>
<gene>
    <name evidence="2" type="ORF">FYJ71_05445</name>
</gene>
<dbReference type="Proteomes" id="UP000440713">
    <property type="component" value="Unassembled WGS sequence"/>
</dbReference>
<organism evidence="2 3">
    <name type="scientific">Peptostreptococcus porci</name>
    <dbReference type="NCBI Taxonomy" id="2652282"/>
    <lineage>
        <taxon>Bacteria</taxon>
        <taxon>Bacillati</taxon>
        <taxon>Bacillota</taxon>
        <taxon>Clostridia</taxon>
        <taxon>Peptostreptococcales</taxon>
        <taxon>Peptostreptococcaceae</taxon>
        <taxon>Peptostreptococcus</taxon>
    </lineage>
</organism>
<accession>A0A6N7X0C2</accession>
<dbReference type="EMBL" id="VUNE01000002">
    <property type="protein sequence ID" value="MST62420.1"/>
    <property type="molecule type" value="Genomic_DNA"/>
</dbReference>
<keyword evidence="3" id="KW-1185">Reference proteome</keyword>
<reference evidence="2 3" key="1">
    <citation type="submission" date="2019-08" db="EMBL/GenBank/DDBJ databases">
        <title>In-depth cultivation of the pig gut microbiome towards novel bacterial diversity and tailored functional studies.</title>
        <authorList>
            <person name="Wylensek D."/>
            <person name="Hitch T.C.A."/>
            <person name="Clavel T."/>
        </authorList>
    </citation>
    <scope>NUCLEOTIDE SEQUENCE [LARGE SCALE GENOMIC DNA]</scope>
    <source>
        <strain evidence="2 3">WCA-SAB-591-4A-A</strain>
    </source>
</reference>